<feature type="transmembrane region" description="Helical" evidence="9">
    <location>
        <begin position="208"/>
        <end position="226"/>
    </location>
</feature>
<keyword evidence="4 9" id="KW-0926">Vacuole</keyword>
<proteinExistence type="inferred from homology"/>
<feature type="transmembrane region" description="Helical" evidence="9">
    <location>
        <begin position="179"/>
        <end position="202"/>
    </location>
</feature>
<feature type="transmembrane region" description="Helical" evidence="9">
    <location>
        <begin position="42"/>
        <end position="61"/>
    </location>
</feature>
<evidence type="ECO:0000256" key="8">
    <source>
        <dbReference type="ARBA" id="ARBA00044464"/>
    </source>
</evidence>
<comment type="subcellular location">
    <subcellularLocation>
        <location evidence="1 9">Vacuole membrane</location>
        <topology evidence="1 9">Multi-pass membrane protein</topology>
    </subcellularLocation>
</comment>
<dbReference type="GO" id="GO:0005381">
    <property type="term" value="F:iron ion transmembrane transporter activity"/>
    <property type="evidence" value="ECO:0007669"/>
    <property type="project" value="UniProtKB-UniRule"/>
</dbReference>
<evidence type="ECO:0000256" key="9">
    <source>
        <dbReference type="RuleBase" id="RU369115"/>
    </source>
</evidence>
<dbReference type="InterPro" id="IPR008217">
    <property type="entry name" value="Ccc1_fam"/>
</dbReference>
<comment type="similarity">
    <text evidence="2 9">Belongs to the CCC1 family.</text>
</comment>
<comment type="caution">
    <text evidence="9">Lacks conserved residue(s) required for the propagation of feature annotation.</text>
</comment>
<evidence type="ECO:0000313" key="12">
    <source>
        <dbReference type="Proteomes" id="UP000501690"/>
    </source>
</evidence>
<keyword evidence="12" id="KW-1185">Reference proteome</keyword>
<sequence length="269" mass="28957">MVERGGSSGGTTTRLLPTAAEDGGDSDRESSERPREPWKGEYVKSIVFAGLDAIITCFALISSINASTRSSGHVLVLGFSNLVADAISMGFGDSVSASSEQEVIIEERKVTEWDVINQRKKEQSELINHYQALGMDCNDATMVVNIFTKYKDIMVDQRMMADKGVLPADQEVKPWKNGLVTFASFMLFGSVPLLSFIILIPFTDNESIKFVSACLASALALALLGVAKARIAGQNIMFSVAVTLFSGSIAAASAYLVGWMLKHIAGLES</sequence>
<organism evidence="11 12">
    <name type="scientific">Vigna unguiculata</name>
    <name type="common">Cowpea</name>
    <dbReference type="NCBI Taxonomy" id="3917"/>
    <lineage>
        <taxon>Eukaryota</taxon>
        <taxon>Viridiplantae</taxon>
        <taxon>Streptophyta</taxon>
        <taxon>Embryophyta</taxon>
        <taxon>Tracheophyta</taxon>
        <taxon>Spermatophyta</taxon>
        <taxon>Magnoliopsida</taxon>
        <taxon>eudicotyledons</taxon>
        <taxon>Gunneridae</taxon>
        <taxon>Pentapetalae</taxon>
        <taxon>rosids</taxon>
        <taxon>fabids</taxon>
        <taxon>Fabales</taxon>
        <taxon>Fabaceae</taxon>
        <taxon>Papilionoideae</taxon>
        <taxon>50 kb inversion clade</taxon>
        <taxon>NPAAA clade</taxon>
        <taxon>indigoferoid/millettioid clade</taxon>
        <taxon>Phaseoleae</taxon>
        <taxon>Vigna</taxon>
    </lineage>
</organism>
<dbReference type="GO" id="GO:0005384">
    <property type="term" value="F:manganese ion transmembrane transporter activity"/>
    <property type="evidence" value="ECO:0007669"/>
    <property type="project" value="InterPro"/>
</dbReference>
<comment type="catalytic activity">
    <reaction evidence="8">
        <text>Fe(2+)(in) = Fe(2+)(out)</text>
        <dbReference type="Rhea" id="RHEA:28486"/>
        <dbReference type="ChEBI" id="CHEBI:29033"/>
    </reaction>
    <physiologicalReaction direction="left-to-right" evidence="8">
        <dbReference type="Rhea" id="RHEA:28487"/>
    </physiologicalReaction>
</comment>
<dbReference type="GO" id="GO:0140315">
    <property type="term" value="F:iron ion sequestering activity"/>
    <property type="evidence" value="ECO:0007669"/>
    <property type="project" value="UniProtKB-UniRule"/>
</dbReference>
<dbReference type="AlphaFoldDB" id="A0A4D6NK39"/>
<keyword evidence="7 9" id="KW-0472">Membrane</keyword>
<dbReference type="OrthoDB" id="73465at2759"/>
<keyword evidence="5 9" id="KW-0812">Transmembrane</keyword>
<keyword evidence="3" id="KW-0410">Iron transport</keyword>
<evidence type="ECO:0000313" key="11">
    <source>
        <dbReference type="EMBL" id="QCE12247.1"/>
    </source>
</evidence>
<evidence type="ECO:0000256" key="6">
    <source>
        <dbReference type="ARBA" id="ARBA00022989"/>
    </source>
</evidence>
<keyword evidence="6 9" id="KW-1133">Transmembrane helix</keyword>
<dbReference type="GO" id="GO:0005774">
    <property type="term" value="C:vacuolar membrane"/>
    <property type="evidence" value="ECO:0007669"/>
    <property type="project" value="UniProtKB-SubCell"/>
</dbReference>
<evidence type="ECO:0000256" key="7">
    <source>
        <dbReference type="ARBA" id="ARBA00023136"/>
    </source>
</evidence>
<dbReference type="Gramene" id="Vigun05g073600.2.v1.2">
    <property type="protein sequence ID" value="Vigun05g073600.2.v1.2"/>
    <property type="gene ID" value="Vigun05g073600.v1.2"/>
</dbReference>
<feature type="transmembrane region" description="Helical" evidence="9">
    <location>
        <begin position="238"/>
        <end position="261"/>
    </location>
</feature>
<dbReference type="GO" id="GO:0030026">
    <property type="term" value="P:intracellular manganese ion homeostasis"/>
    <property type="evidence" value="ECO:0007669"/>
    <property type="project" value="InterPro"/>
</dbReference>
<dbReference type="PANTHER" id="PTHR31851">
    <property type="entry name" value="FE(2+)/MN(2+) TRANSPORTER PCL1"/>
    <property type="match status" value="1"/>
</dbReference>
<evidence type="ECO:0000256" key="5">
    <source>
        <dbReference type="ARBA" id="ARBA00022692"/>
    </source>
</evidence>
<evidence type="ECO:0000256" key="1">
    <source>
        <dbReference type="ARBA" id="ARBA00004128"/>
    </source>
</evidence>
<protein>
    <recommendedName>
        <fullName evidence="9">Vacuolar iron transporter</fullName>
    </recommendedName>
</protein>
<reference evidence="11 12" key="1">
    <citation type="submission" date="2019-04" db="EMBL/GenBank/DDBJ databases">
        <title>An improved genome assembly and genetic linkage map for asparagus bean, Vigna unguiculata ssp. sesquipedialis.</title>
        <authorList>
            <person name="Xia Q."/>
            <person name="Zhang R."/>
            <person name="Dong Y."/>
        </authorList>
    </citation>
    <scope>NUCLEOTIDE SEQUENCE [LARGE SCALE GENOMIC DNA]</scope>
    <source>
        <tissue evidence="11">Leaf</tissue>
    </source>
</reference>
<dbReference type="EMBL" id="CP039354">
    <property type="protein sequence ID" value="QCE12247.1"/>
    <property type="molecule type" value="Genomic_DNA"/>
</dbReference>
<comment type="function">
    <text evidence="9">Vacuolar Fe(2+) uptake transporter.</text>
</comment>
<name>A0A4D6NK39_VIGUN</name>
<evidence type="ECO:0000256" key="2">
    <source>
        <dbReference type="ARBA" id="ARBA00007049"/>
    </source>
</evidence>
<feature type="compositionally biased region" description="Basic and acidic residues" evidence="10">
    <location>
        <begin position="25"/>
        <end position="37"/>
    </location>
</feature>
<dbReference type="Pfam" id="PF01988">
    <property type="entry name" value="VIT1"/>
    <property type="match status" value="1"/>
</dbReference>
<accession>A0A4D6NK39</accession>
<gene>
    <name evidence="11" type="ORF">DEO72_LG10g3488</name>
</gene>
<keyword evidence="3" id="KW-0408">Iron</keyword>
<evidence type="ECO:0000256" key="4">
    <source>
        <dbReference type="ARBA" id="ARBA00022554"/>
    </source>
</evidence>
<feature type="region of interest" description="Disordered" evidence="10">
    <location>
        <begin position="1"/>
        <end position="37"/>
    </location>
</feature>
<evidence type="ECO:0000256" key="3">
    <source>
        <dbReference type="ARBA" id="ARBA00022496"/>
    </source>
</evidence>
<evidence type="ECO:0000256" key="10">
    <source>
        <dbReference type="SAM" id="MobiDB-lite"/>
    </source>
</evidence>
<dbReference type="Proteomes" id="UP000501690">
    <property type="component" value="Linkage Group LG10"/>
</dbReference>
<keyword evidence="9" id="KW-0813">Transport</keyword>
<keyword evidence="9" id="KW-0406">Ion transport</keyword>